<accession>A0A951PMN2</accession>
<protein>
    <submittedName>
        <fullName evidence="1">Uncharacterized protein</fullName>
    </submittedName>
</protein>
<dbReference type="Proteomes" id="UP000753908">
    <property type="component" value="Unassembled WGS sequence"/>
</dbReference>
<dbReference type="EMBL" id="JAHHIF010000016">
    <property type="protein sequence ID" value="MBW4545528.1"/>
    <property type="molecule type" value="Genomic_DNA"/>
</dbReference>
<reference evidence="1" key="1">
    <citation type="submission" date="2021-05" db="EMBL/GenBank/DDBJ databases">
        <authorList>
            <person name="Pietrasiak N."/>
            <person name="Ward R."/>
            <person name="Stajich J.E."/>
            <person name="Kurbessoian T."/>
        </authorList>
    </citation>
    <scope>NUCLEOTIDE SEQUENCE</scope>
    <source>
        <strain evidence="1">CPER-KK1</strain>
    </source>
</reference>
<sequence>MILSTYNSSETTVNASQLPDTCQVNESDLFANSKTEQLVFQHQLNHQLIEIEHCCLTERAASLLDVSSETLNRTKREGRDFYERANWIAYPIQDVDDTLQQPIRRKQNFWRVFFRVLPNEQN</sequence>
<comment type="caution">
    <text evidence="1">The sequence shown here is derived from an EMBL/GenBank/DDBJ whole genome shotgun (WGS) entry which is preliminary data.</text>
</comment>
<reference evidence="1" key="2">
    <citation type="journal article" date="2022" name="Microbiol. Resour. Announc.">
        <title>Metagenome Sequencing to Explore Phylogenomics of Terrestrial Cyanobacteria.</title>
        <authorList>
            <person name="Ward R.D."/>
            <person name="Stajich J.E."/>
            <person name="Johansen J.R."/>
            <person name="Huntemann M."/>
            <person name="Clum A."/>
            <person name="Foster B."/>
            <person name="Foster B."/>
            <person name="Roux S."/>
            <person name="Palaniappan K."/>
            <person name="Varghese N."/>
            <person name="Mukherjee S."/>
            <person name="Reddy T.B.K."/>
            <person name="Daum C."/>
            <person name="Copeland A."/>
            <person name="Chen I.A."/>
            <person name="Ivanova N.N."/>
            <person name="Kyrpides N.C."/>
            <person name="Shapiro N."/>
            <person name="Eloe-Fadrosh E.A."/>
            <person name="Pietrasiak N."/>
        </authorList>
    </citation>
    <scope>NUCLEOTIDE SEQUENCE</scope>
    <source>
        <strain evidence="1">CPER-KK1</strain>
    </source>
</reference>
<gene>
    <name evidence="1" type="ORF">KME25_13930</name>
</gene>
<organism evidence="1 2">
    <name type="scientific">Symplocastrum torsivum CPER-KK1</name>
    <dbReference type="NCBI Taxonomy" id="450513"/>
    <lineage>
        <taxon>Bacteria</taxon>
        <taxon>Bacillati</taxon>
        <taxon>Cyanobacteriota</taxon>
        <taxon>Cyanophyceae</taxon>
        <taxon>Oscillatoriophycideae</taxon>
        <taxon>Oscillatoriales</taxon>
        <taxon>Microcoleaceae</taxon>
        <taxon>Symplocastrum</taxon>
    </lineage>
</organism>
<evidence type="ECO:0000313" key="1">
    <source>
        <dbReference type="EMBL" id="MBW4545528.1"/>
    </source>
</evidence>
<proteinExistence type="predicted"/>
<evidence type="ECO:0000313" key="2">
    <source>
        <dbReference type="Proteomes" id="UP000753908"/>
    </source>
</evidence>
<name>A0A951PMN2_9CYAN</name>
<dbReference type="AlphaFoldDB" id="A0A951PMN2"/>